<dbReference type="Proteomes" id="UP000307173">
    <property type="component" value="Unassembled WGS sequence"/>
</dbReference>
<feature type="domain" description="Major facilitator superfamily (MFS) profile" evidence="7">
    <location>
        <begin position="73"/>
        <end position="534"/>
    </location>
</feature>
<organism evidence="8 9">
    <name type="scientific">Pichia inconspicua</name>
    <dbReference type="NCBI Taxonomy" id="52247"/>
    <lineage>
        <taxon>Eukaryota</taxon>
        <taxon>Fungi</taxon>
        <taxon>Dikarya</taxon>
        <taxon>Ascomycota</taxon>
        <taxon>Saccharomycotina</taxon>
        <taxon>Pichiomycetes</taxon>
        <taxon>Pichiales</taxon>
        <taxon>Pichiaceae</taxon>
        <taxon>Pichia</taxon>
    </lineage>
</organism>
<dbReference type="AlphaFoldDB" id="A0A4T0X779"/>
<evidence type="ECO:0000313" key="9">
    <source>
        <dbReference type="Proteomes" id="UP000307173"/>
    </source>
</evidence>
<dbReference type="PROSITE" id="PS50850">
    <property type="entry name" value="MFS"/>
    <property type="match status" value="1"/>
</dbReference>
<dbReference type="GO" id="GO:0005886">
    <property type="term" value="C:plasma membrane"/>
    <property type="evidence" value="ECO:0007669"/>
    <property type="project" value="TreeGrafter"/>
</dbReference>
<feature type="transmembrane region" description="Helical" evidence="6">
    <location>
        <begin position="369"/>
        <end position="391"/>
    </location>
</feature>
<evidence type="ECO:0000256" key="3">
    <source>
        <dbReference type="ARBA" id="ARBA00022989"/>
    </source>
</evidence>
<feature type="transmembrane region" description="Helical" evidence="6">
    <location>
        <begin position="444"/>
        <end position="466"/>
    </location>
</feature>
<evidence type="ECO:0000313" key="8">
    <source>
        <dbReference type="EMBL" id="TID31388.1"/>
    </source>
</evidence>
<keyword evidence="3 6" id="KW-1133">Transmembrane helix</keyword>
<protein>
    <recommendedName>
        <fullName evidence="7">Major facilitator superfamily (MFS) profile domain-containing protein</fullName>
    </recommendedName>
</protein>
<feature type="transmembrane region" description="Helical" evidence="6">
    <location>
        <begin position="114"/>
        <end position="131"/>
    </location>
</feature>
<evidence type="ECO:0000256" key="6">
    <source>
        <dbReference type="SAM" id="Phobius"/>
    </source>
</evidence>
<name>A0A4T0X779_9ASCO</name>
<feature type="transmembrane region" description="Helical" evidence="6">
    <location>
        <begin position="138"/>
        <end position="158"/>
    </location>
</feature>
<dbReference type="STRING" id="52247.A0A4T0X779"/>
<evidence type="ECO:0000256" key="2">
    <source>
        <dbReference type="ARBA" id="ARBA00022692"/>
    </source>
</evidence>
<dbReference type="EMBL" id="SELW01000005">
    <property type="protein sequence ID" value="TID31388.1"/>
    <property type="molecule type" value="Genomic_DNA"/>
</dbReference>
<dbReference type="Gene3D" id="1.20.1250.20">
    <property type="entry name" value="MFS general substrate transporter like domains"/>
    <property type="match status" value="1"/>
</dbReference>
<accession>A0A4T0X779</accession>
<feature type="transmembrane region" description="Helical" evidence="6">
    <location>
        <begin position="325"/>
        <end position="349"/>
    </location>
</feature>
<dbReference type="SUPFAM" id="SSF103473">
    <property type="entry name" value="MFS general substrate transporter"/>
    <property type="match status" value="1"/>
</dbReference>
<feature type="transmembrane region" description="Helical" evidence="6">
    <location>
        <begin position="164"/>
        <end position="189"/>
    </location>
</feature>
<dbReference type="PANTHER" id="PTHR23502:SF36">
    <property type="entry name" value="MEMBRANE TRANSPORTER"/>
    <property type="match status" value="1"/>
</dbReference>
<dbReference type="InterPro" id="IPR011701">
    <property type="entry name" value="MFS"/>
</dbReference>
<keyword evidence="9" id="KW-1185">Reference proteome</keyword>
<feature type="transmembrane region" description="Helical" evidence="6">
    <location>
        <begin position="478"/>
        <end position="501"/>
    </location>
</feature>
<dbReference type="InterPro" id="IPR036259">
    <property type="entry name" value="MFS_trans_sf"/>
</dbReference>
<dbReference type="InterPro" id="IPR020846">
    <property type="entry name" value="MFS_dom"/>
</dbReference>
<comment type="subcellular location">
    <subcellularLocation>
        <location evidence="1">Membrane</location>
        <topology evidence="1">Multi-pass membrane protein</topology>
    </subcellularLocation>
</comment>
<feature type="transmembrane region" description="Helical" evidence="6">
    <location>
        <begin position="507"/>
        <end position="530"/>
    </location>
</feature>
<evidence type="ECO:0000256" key="5">
    <source>
        <dbReference type="SAM" id="MobiDB-lite"/>
    </source>
</evidence>
<keyword evidence="2 6" id="KW-0812">Transmembrane</keyword>
<proteinExistence type="predicted"/>
<reference evidence="8 9" key="1">
    <citation type="journal article" date="2019" name="Front. Genet.">
        <title>Whole-Genome Sequencing of the Opportunistic Yeast Pathogen Candida inconspicua Uncovers Its Hybrid Origin.</title>
        <authorList>
            <person name="Mixao V."/>
            <person name="Hansen A.P."/>
            <person name="Saus E."/>
            <person name="Boekhout T."/>
            <person name="Lass-Florl C."/>
            <person name="Gabaldon T."/>
        </authorList>
    </citation>
    <scope>NUCLEOTIDE SEQUENCE [LARGE SCALE GENOMIC DNA]</scope>
    <source>
        <strain evidence="8 9">CBS 180</strain>
    </source>
</reference>
<evidence type="ECO:0000259" key="7">
    <source>
        <dbReference type="PROSITE" id="PS50850"/>
    </source>
</evidence>
<evidence type="ECO:0000256" key="1">
    <source>
        <dbReference type="ARBA" id="ARBA00004141"/>
    </source>
</evidence>
<gene>
    <name evidence="8" type="ORF">CANINC_000017</name>
</gene>
<dbReference type="Pfam" id="PF07690">
    <property type="entry name" value="MFS_1"/>
    <property type="match status" value="1"/>
</dbReference>
<evidence type="ECO:0000256" key="4">
    <source>
        <dbReference type="ARBA" id="ARBA00023136"/>
    </source>
</evidence>
<feature type="compositionally biased region" description="Polar residues" evidence="5">
    <location>
        <begin position="9"/>
        <end position="35"/>
    </location>
</feature>
<sequence length="548" mass="60542">MSESDEKLSVSSPTQQLTSAEEKINNSNPLNSSVSKPLELHDITSNPLEAAVPFSIDNPYHPYHWPSKKKYAIVFAYCMLQVFVLLTSTTYVAAKFYIVEKFHTTEQVATLGQSMFIIGTAVGPSFLGPLSDLGGRKWIYVVSIFFYVILNFGCAYPLNMPMLAIFMFLIGLCGSTATTNIAGTVGDLFMASDEASQPMALFVFSANAGPSIGGIVGEAIMENSKLGYKWIFLINIIIGAFYVFFLMFIPETLPRIVIEERTAIEGKEVPNVIIREFGYLMDNLKGKHGSYKALYEQKLIEEGNEAVVVEHVSVFNEIKFITTQALILMVTEPIIIFLSLYNGFAYGLLFLYNDGIFDVFVVNNGLSAIAAECTYLNFVVGVCFVLLLQPLQTWLFKRDRLKNGGVSRPEARFLLSLVTVWGFPLGLFWFAFTSDGKTNYWSPIIAGLMLAIGDPLLWLAMLSYIIDSYSAAGLSNSAIAAFCIPSFAIAAALAHAGVAMFENMSSTWAMATLGFISIGIVALVYIFFFFGHKLRAMSKIARYSVMEN</sequence>
<feature type="transmembrane region" description="Helical" evidence="6">
    <location>
        <begin position="71"/>
        <end position="94"/>
    </location>
</feature>
<feature type="transmembrane region" description="Helical" evidence="6">
    <location>
        <begin position="201"/>
        <end position="221"/>
    </location>
</feature>
<dbReference type="OrthoDB" id="3936150at2759"/>
<keyword evidence="4 6" id="KW-0472">Membrane</keyword>
<feature type="transmembrane region" description="Helical" evidence="6">
    <location>
        <begin position="412"/>
        <end position="432"/>
    </location>
</feature>
<feature type="transmembrane region" description="Helical" evidence="6">
    <location>
        <begin position="227"/>
        <end position="249"/>
    </location>
</feature>
<feature type="region of interest" description="Disordered" evidence="5">
    <location>
        <begin position="1"/>
        <end position="36"/>
    </location>
</feature>
<dbReference type="GO" id="GO:0022857">
    <property type="term" value="F:transmembrane transporter activity"/>
    <property type="evidence" value="ECO:0007669"/>
    <property type="project" value="InterPro"/>
</dbReference>
<comment type="caution">
    <text evidence="8">The sequence shown here is derived from an EMBL/GenBank/DDBJ whole genome shotgun (WGS) entry which is preliminary data.</text>
</comment>
<dbReference type="PANTHER" id="PTHR23502">
    <property type="entry name" value="MAJOR FACILITATOR SUPERFAMILY"/>
    <property type="match status" value="1"/>
</dbReference>